<keyword evidence="2" id="KW-0812">Transmembrane</keyword>
<sequence length="545" mass="61524">MKDSQHKQLLAAQTQRITVLEREREQIEAALRDMERGREKAGGGAVERETLSQAGGGAAAEAAAEAEELRAQLEEALDQAAALEDTLRSEREGERARTKELNELRWEGGVLRTEAETAEERVAELARDLVELEQKLLVEREEAAQIRAQNKSFGQAMASLQDSRDQAINEVQELRLRLEEMSRMGGQPEPEQSPPVGTASEVWGLKNALSALQNDRERLLEQLHIHRAELLRLGQGGEGLSRVVPELEEETRRAEERAQKDMRELEILRRERVDWQAQAELFRQQTLATLSEQDQQVRQLSAMLEEARATPPKVQEEQYQREAPLLTDLSAEPQVLQAESGQLSIQPDDTLKDLHLKEVKITELSSKLSQVFEEKRSLTAQLMGSSQRLDEAQSRCSALQRQLQELQDDKSKGSPEMDSAPGAPQERSSSTESEGYRSEFKELQRRLEEELEQRHAMEEQLLAAQDRLKRHTMGEWQSGQEGNFSETSVLIEPPEGIVTRSRNTGPGLSRILRATFCSRQRTPLLASIYLLTVHVLLLLCLGGYL</sequence>
<name>A0AAD7RVQ4_9TELE</name>
<dbReference type="PANTHER" id="PTHR18887:SF2">
    <property type="entry name" value="GOLGIN SUBFAMILY B MEMBER 1"/>
    <property type="match status" value="1"/>
</dbReference>
<gene>
    <name evidence="3" type="ORF">AAFF_G00097210</name>
</gene>
<dbReference type="AlphaFoldDB" id="A0AAD7RVQ4"/>
<evidence type="ECO:0000313" key="4">
    <source>
        <dbReference type="Proteomes" id="UP001221898"/>
    </source>
</evidence>
<dbReference type="GO" id="GO:0005801">
    <property type="term" value="C:cis-Golgi network"/>
    <property type="evidence" value="ECO:0007669"/>
    <property type="project" value="TreeGrafter"/>
</dbReference>
<keyword evidence="2" id="KW-1133">Transmembrane helix</keyword>
<feature type="region of interest" description="Disordered" evidence="1">
    <location>
        <begin position="35"/>
        <end position="67"/>
    </location>
</feature>
<feature type="compositionally biased region" description="Basic and acidic residues" evidence="1">
    <location>
        <begin position="35"/>
        <end position="50"/>
    </location>
</feature>
<proteinExistence type="predicted"/>
<accession>A0AAD7RVQ4</accession>
<organism evidence="3 4">
    <name type="scientific">Aldrovandia affinis</name>
    <dbReference type="NCBI Taxonomy" id="143900"/>
    <lineage>
        <taxon>Eukaryota</taxon>
        <taxon>Metazoa</taxon>
        <taxon>Chordata</taxon>
        <taxon>Craniata</taxon>
        <taxon>Vertebrata</taxon>
        <taxon>Euteleostomi</taxon>
        <taxon>Actinopterygii</taxon>
        <taxon>Neopterygii</taxon>
        <taxon>Teleostei</taxon>
        <taxon>Notacanthiformes</taxon>
        <taxon>Halosauridae</taxon>
        <taxon>Aldrovandia</taxon>
    </lineage>
</organism>
<feature type="transmembrane region" description="Helical" evidence="2">
    <location>
        <begin position="524"/>
        <end position="544"/>
    </location>
</feature>
<feature type="compositionally biased region" description="Basic and acidic residues" evidence="1">
    <location>
        <begin position="434"/>
        <end position="444"/>
    </location>
</feature>
<evidence type="ECO:0000256" key="2">
    <source>
        <dbReference type="SAM" id="Phobius"/>
    </source>
</evidence>
<dbReference type="GO" id="GO:0005793">
    <property type="term" value="C:endoplasmic reticulum-Golgi intermediate compartment"/>
    <property type="evidence" value="ECO:0007669"/>
    <property type="project" value="TreeGrafter"/>
</dbReference>
<evidence type="ECO:0000256" key="1">
    <source>
        <dbReference type="SAM" id="MobiDB-lite"/>
    </source>
</evidence>
<dbReference type="PANTHER" id="PTHR18887">
    <property type="entry name" value="GOLGI-ASSOCIATED PROTEIN GCP360-RELATED"/>
    <property type="match status" value="1"/>
</dbReference>
<keyword evidence="2" id="KW-0472">Membrane</keyword>
<reference evidence="3" key="1">
    <citation type="journal article" date="2023" name="Science">
        <title>Genome structures resolve the early diversification of teleost fishes.</title>
        <authorList>
            <person name="Parey E."/>
            <person name="Louis A."/>
            <person name="Montfort J."/>
            <person name="Bouchez O."/>
            <person name="Roques C."/>
            <person name="Iampietro C."/>
            <person name="Lluch J."/>
            <person name="Castinel A."/>
            <person name="Donnadieu C."/>
            <person name="Desvignes T."/>
            <person name="Floi Bucao C."/>
            <person name="Jouanno E."/>
            <person name="Wen M."/>
            <person name="Mejri S."/>
            <person name="Dirks R."/>
            <person name="Jansen H."/>
            <person name="Henkel C."/>
            <person name="Chen W.J."/>
            <person name="Zahm M."/>
            <person name="Cabau C."/>
            <person name="Klopp C."/>
            <person name="Thompson A.W."/>
            <person name="Robinson-Rechavi M."/>
            <person name="Braasch I."/>
            <person name="Lecointre G."/>
            <person name="Bobe J."/>
            <person name="Postlethwait J.H."/>
            <person name="Berthelot C."/>
            <person name="Roest Crollius H."/>
            <person name="Guiguen Y."/>
        </authorList>
    </citation>
    <scope>NUCLEOTIDE SEQUENCE</scope>
    <source>
        <strain evidence="3">NC1722</strain>
    </source>
</reference>
<feature type="region of interest" description="Disordered" evidence="1">
    <location>
        <begin position="404"/>
        <end position="444"/>
    </location>
</feature>
<dbReference type="Gene3D" id="1.20.5.340">
    <property type="match status" value="1"/>
</dbReference>
<comment type="caution">
    <text evidence="3">The sequence shown here is derived from an EMBL/GenBank/DDBJ whole genome shotgun (WGS) entry which is preliminary data.</text>
</comment>
<dbReference type="GO" id="GO:0016020">
    <property type="term" value="C:membrane"/>
    <property type="evidence" value="ECO:0007669"/>
    <property type="project" value="TreeGrafter"/>
</dbReference>
<protein>
    <recommendedName>
        <fullName evidence="5">Golgin-84</fullName>
    </recommendedName>
</protein>
<evidence type="ECO:0008006" key="5">
    <source>
        <dbReference type="Google" id="ProtNLM"/>
    </source>
</evidence>
<dbReference type="Proteomes" id="UP001221898">
    <property type="component" value="Unassembled WGS sequence"/>
</dbReference>
<keyword evidence="4" id="KW-1185">Reference proteome</keyword>
<dbReference type="InterPro" id="IPR026202">
    <property type="entry name" value="GOLGB1"/>
</dbReference>
<dbReference type="EMBL" id="JAINUG010000162">
    <property type="protein sequence ID" value="KAJ8391100.1"/>
    <property type="molecule type" value="Genomic_DNA"/>
</dbReference>
<evidence type="ECO:0000313" key="3">
    <source>
        <dbReference type="EMBL" id="KAJ8391100.1"/>
    </source>
</evidence>